<keyword evidence="3" id="KW-1185">Reference proteome</keyword>
<accession>A0AAN8NV96</accession>
<evidence type="ECO:0000313" key="2">
    <source>
        <dbReference type="EMBL" id="KAK6345052.1"/>
    </source>
</evidence>
<feature type="compositionally biased region" description="Polar residues" evidence="1">
    <location>
        <begin position="263"/>
        <end position="277"/>
    </location>
</feature>
<organism evidence="2 3">
    <name type="scientific">Orbilia javanica</name>
    <dbReference type="NCBI Taxonomy" id="47235"/>
    <lineage>
        <taxon>Eukaryota</taxon>
        <taxon>Fungi</taxon>
        <taxon>Dikarya</taxon>
        <taxon>Ascomycota</taxon>
        <taxon>Pezizomycotina</taxon>
        <taxon>Orbiliomycetes</taxon>
        <taxon>Orbiliales</taxon>
        <taxon>Orbiliaceae</taxon>
        <taxon>Orbilia</taxon>
    </lineage>
</organism>
<reference evidence="2 3" key="1">
    <citation type="submission" date="2019-10" db="EMBL/GenBank/DDBJ databases">
        <authorList>
            <person name="Palmer J.M."/>
        </authorList>
    </citation>
    <scope>NUCLEOTIDE SEQUENCE [LARGE SCALE GENOMIC DNA]</scope>
    <source>
        <strain evidence="2 3">TWF718</strain>
    </source>
</reference>
<feature type="region of interest" description="Disordered" evidence="1">
    <location>
        <begin position="424"/>
        <end position="489"/>
    </location>
</feature>
<dbReference type="EMBL" id="JAVHNR010000004">
    <property type="protein sequence ID" value="KAK6345052.1"/>
    <property type="molecule type" value="Genomic_DNA"/>
</dbReference>
<dbReference type="Proteomes" id="UP001313282">
    <property type="component" value="Unassembled WGS sequence"/>
</dbReference>
<proteinExistence type="predicted"/>
<evidence type="ECO:0000313" key="3">
    <source>
        <dbReference type="Proteomes" id="UP001313282"/>
    </source>
</evidence>
<feature type="compositionally biased region" description="Polar residues" evidence="1">
    <location>
        <begin position="230"/>
        <end position="245"/>
    </location>
</feature>
<protein>
    <submittedName>
        <fullName evidence="2">Uncharacterized protein</fullName>
    </submittedName>
</protein>
<name>A0AAN8NV96_9PEZI</name>
<feature type="compositionally biased region" description="Basic and acidic residues" evidence="1">
    <location>
        <begin position="376"/>
        <end position="391"/>
    </location>
</feature>
<dbReference type="AlphaFoldDB" id="A0AAN8NV96"/>
<gene>
    <name evidence="2" type="ORF">TWF718_006990</name>
</gene>
<sequence>MASRTVLHHAAIKITPPTRTLRESREIYRSLRKFGEVDFYRSLRHETSTLETKDDAIVLFRDATALREAFEASPINISISAAQPSPIPPSNLSAVSASAGPPPTSKFTIEISKREHNHETRIIDQLFTIPHSIVQETPPGTSIGLNSKPDISRAPDANEYRKNLVRATGGGWKSWRLEMKQAGIPTWDSIKPTSDIVIEAPSETGTPRLRANSVSWGWPSDASDTGARDTAQSVIPKSISSTISNPTPLPLDPTLQPFRRQRQSQPGAAYSSPSTMRGPTGWWRGALHAGNQSFHPPSQQDQPRDPSTMKSSSQTPLGPISSWLPSQNESEGRAAPHITDPKPTPLARSGESRGKIDDIAETEPPQASSNGGLLPIRERQQTIKMDSKNSTERIPAQGPPQIHETRILEQTNTASISVRDLPSDAEEVLKEWSPDKANTSADARTDQKILSEGALSEQADQSKPQHTEATTKKEPAAARKKWWSLPWQN</sequence>
<feature type="compositionally biased region" description="Basic and acidic residues" evidence="1">
    <location>
        <begin position="463"/>
        <end position="477"/>
    </location>
</feature>
<evidence type="ECO:0000256" key="1">
    <source>
        <dbReference type="SAM" id="MobiDB-lite"/>
    </source>
</evidence>
<feature type="region of interest" description="Disordered" evidence="1">
    <location>
        <begin position="217"/>
        <end position="404"/>
    </location>
</feature>
<comment type="caution">
    <text evidence="2">The sequence shown here is derived from an EMBL/GenBank/DDBJ whole genome shotgun (WGS) entry which is preliminary data.</text>
</comment>